<dbReference type="Gene3D" id="2.120.10.30">
    <property type="entry name" value="TolB, C-terminal domain"/>
    <property type="match status" value="2"/>
</dbReference>
<proteinExistence type="predicted"/>
<name>A0A8S4A9F1_9TELE</name>
<dbReference type="SUPFAM" id="SSF63825">
    <property type="entry name" value="YWTD domain"/>
    <property type="match status" value="1"/>
</dbReference>
<dbReference type="InterPro" id="IPR011042">
    <property type="entry name" value="6-blade_b-propeller_TolB-like"/>
</dbReference>
<organism evidence="1 2">
    <name type="scientific">Menidia menidia</name>
    <name type="common">Atlantic silverside</name>
    <dbReference type="NCBI Taxonomy" id="238744"/>
    <lineage>
        <taxon>Eukaryota</taxon>
        <taxon>Metazoa</taxon>
        <taxon>Chordata</taxon>
        <taxon>Craniata</taxon>
        <taxon>Vertebrata</taxon>
        <taxon>Euteleostomi</taxon>
        <taxon>Actinopterygii</taxon>
        <taxon>Neopterygii</taxon>
        <taxon>Teleostei</taxon>
        <taxon>Neoteleostei</taxon>
        <taxon>Acanthomorphata</taxon>
        <taxon>Ovalentaria</taxon>
        <taxon>Atherinomorphae</taxon>
        <taxon>Atheriniformes</taxon>
        <taxon>Atherinopsidae</taxon>
        <taxon>Menidiinae</taxon>
        <taxon>Menidia</taxon>
    </lineage>
</organism>
<dbReference type="InterPro" id="IPR000033">
    <property type="entry name" value="LDLR_classB_rpt"/>
</dbReference>
<keyword evidence="2" id="KW-1185">Reference proteome</keyword>
<dbReference type="EMBL" id="CAJRST010000001">
    <property type="protein sequence ID" value="CAG5849321.1"/>
    <property type="molecule type" value="Genomic_DNA"/>
</dbReference>
<accession>A0A8S4A9F1</accession>
<comment type="caution">
    <text evidence="1">The sequence shown here is derived from an EMBL/GenBank/DDBJ whole genome shotgun (WGS) entry which is preliminary data.</text>
</comment>
<dbReference type="PANTHER" id="PTHR46513:SF44">
    <property type="entry name" value="LDL RECEPTOR RELATED PROTEIN 4"/>
    <property type="match status" value="1"/>
</dbReference>
<evidence type="ECO:0000313" key="2">
    <source>
        <dbReference type="Proteomes" id="UP000677803"/>
    </source>
</evidence>
<dbReference type="Pfam" id="PF14670">
    <property type="entry name" value="FXa_inhibition"/>
    <property type="match status" value="1"/>
</dbReference>
<dbReference type="PANTHER" id="PTHR46513">
    <property type="entry name" value="VITELLOGENIN RECEPTOR-LIKE PROTEIN-RELATED-RELATED"/>
    <property type="match status" value="1"/>
</dbReference>
<dbReference type="InterPro" id="IPR050778">
    <property type="entry name" value="Cueball_EGF_LRP_Nidogen"/>
</dbReference>
<dbReference type="AlphaFoldDB" id="A0A8S4A9F1"/>
<protein>
    <submittedName>
        <fullName evidence="1">(Atlantic silverside) hypothetical protein</fullName>
    </submittedName>
</protein>
<evidence type="ECO:0000313" key="1">
    <source>
        <dbReference type="EMBL" id="CAG5849321.1"/>
    </source>
</evidence>
<dbReference type="Proteomes" id="UP000677803">
    <property type="component" value="Unassembled WGS sequence"/>
</dbReference>
<reference evidence="1" key="1">
    <citation type="submission" date="2021-05" db="EMBL/GenBank/DDBJ databases">
        <authorList>
            <person name="Tigano A."/>
        </authorList>
    </citation>
    <scope>NUCLEOTIDE SEQUENCE</scope>
</reference>
<sequence length="216" mass="24278">MSGTDRIEVSSADGRMRTDLIWKKLDWPRDTVVDPIGGRVIIISSNLTWWPNGLAIDYETKHLYWAYTVMKTIEFGNLIWVLLSSQLPQPFGLTVHEDKLYWTDWQSKSVQSADKLTGLGRETLAENLENLMDIHTLLPFSLLSTYIKSRLMGDPRVFLDLFIVQNPFVVNNGGCGHLCLLAPAPKASSCACPTGINLQTDGKTYNPGMEAWRCIS</sequence>
<dbReference type="OrthoDB" id="72419at2759"/>
<dbReference type="Gene3D" id="2.10.25.10">
    <property type="entry name" value="Laminin"/>
    <property type="match status" value="1"/>
</dbReference>
<dbReference type="SMART" id="SM00135">
    <property type="entry name" value="LY"/>
    <property type="match status" value="2"/>
</dbReference>
<gene>
    <name evidence="1" type="ORF">MMEN_LOCUS68</name>
</gene>